<name>A0A1J5T382_9ZZZZ</name>
<dbReference type="EMBL" id="MLJW01000022">
    <property type="protein sequence ID" value="OIR10717.1"/>
    <property type="molecule type" value="Genomic_DNA"/>
</dbReference>
<dbReference type="GO" id="GO:0050577">
    <property type="term" value="F:GDP-L-fucose synthase activity"/>
    <property type="evidence" value="ECO:0007669"/>
    <property type="project" value="UniProtKB-EC"/>
</dbReference>
<dbReference type="HAMAP" id="MF_00956">
    <property type="entry name" value="GDP_fucose_synth"/>
    <property type="match status" value="1"/>
</dbReference>
<evidence type="ECO:0000256" key="4">
    <source>
        <dbReference type="ARBA" id="ARBA00023235"/>
    </source>
</evidence>
<dbReference type="SUPFAM" id="SSF51735">
    <property type="entry name" value="NAD(P)-binding Rossmann-fold domains"/>
    <property type="match status" value="1"/>
</dbReference>
<dbReference type="AlphaFoldDB" id="A0A1J5T382"/>
<feature type="domain" description="NAD-dependent epimerase/dehydratase" evidence="5">
    <location>
        <begin position="7"/>
        <end position="235"/>
    </location>
</feature>
<evidence type="ECO:0000256" key="3">
    <source>
        <dbReference type="ARBA" id="ARBA00023002"/>
    </source>
</evidence>
<evidence type="ECO:0000256" key="2">
    <source>
        <dbReference type="ARBA" id="ARBA00022857"/>
    </source>
</evidence>
<dbReference type="CDD" id="cd05239">
    <property type="entry name" value="GDP_FS_SDR_e"/>
    <property type="match status" value="1"/>
</dbReference>
<dbReference type="InterPro" id="IPR001509">
    <property type="entry name" value="Epimerase_deHydtase"/>
</dbReference>
<dbReference type="Gene3D" id="3.90.25.10">
    <property type="entry name" value="UDP-galactose 4-epimerase, domain 1"/>
    <property type="match status" value="1"/>
</dbReference>
<evidence type="ECO:0000256" key="1">
    <source>
        <dbReference type="ARBA" id="ARBA00005959"/>
    </source>
</evidence>
<keyword evidence="3 6" id="KW-0560">Oxidoreductase</keyword>
<keyword evidence="2" id="KW-0521">NADP</keyword>
<comment type="similarity">
    <text evidence="1">Belongs to the NAD(P)-dependent epimerase/dehydratase family. Fucose synthase subfamily.</text>
</comment>
<evidence type="ECO:0000313" key="6">
    <source>
        <dbReference type="EMBL" id="OIR10717.1"/>
    </source>
</evidence>
<dbReference type="PANTHER" id="PTHR43238">
    <property type="entry name" value="GDP-L-FUCOSE SYNTHASE"/>
    <property type="match status" value="1"/>
</dbReference>
<dbReference type="InterPro" id="IPR036291">
    <property type="entry name" value="NAD(P)-bd_dom_sf"/>
</dbReference>
<protein>
    <submittedName>
        <fullName evidence="6">GDP-L-fucose synthase</fullName>
        <ecNumber evidence="6">1.1.1.271</ecNumber>
    </submittedName>
</protein>
<sequence>MNKQDKILITGAKGLVGSALVEHLKNEGYANVIEVGRQECDLVDPVSTRQFFEATRPDYVFHAAARVYGIMGNMKNKALSFYDNVMINTNVVDASQKVGVRKITVMGTGAVYPFPSPGLPLREEMIFLGVPHPAEDSYGHAKRAMLAMLAAYQESYGMEWAYVVSCNLFGPRDKFDTEFGHVVPSLVKKFFDAKQRGEKVVVWGDGSAQRDFMYVKDAARVALAIMENIKGAANIGSGTVYRIRDIVEMLAEISGMTGQVLWDSEKPNGQDYRSYDLTKINSIGFKCQYTIREGLEETWNWYSEQMGKAK</sequence>
<keyword evidence="4" id="KW-0413">Isomerase</keyword>
<organism evidence="6">
    <name type="scientific">mine drainage metagenome</name>
    <dbReference type="NCBI Taxonomy" id="410659"/>
    <lineage>
        <taxon>unclassified sequences</taxon>
        <taxon>metagenomes</taxon>
        <taxon>ecological metagenomes</taxon>
    </lineage>
</organism>
<evidence type="ECO:0000259" key="5">
    <source>
        <dbReference type="Pfam" id="PF01370"/>
    </source>
</evidence>
<comment type="caution">
    <text evidence="6">The sequence shown here is derived from an EMBL/GenBank/DDBJ whole genome shotgun (WGS) entry which is preliminary data.</text>
</comment>
<dbReference type="EC" id="1.1.1.271" evidence="6"/>
<dbReference type="GO" id="GO:0016853">
    <property type="term" value="F:isomerase activity"/>
    <property type="evidence" value="ECO:0007669"/>
    <property type="project" value="UniProtKB-KW"/>
</dbReference>
<dbReference type="InterPro" id="IPR028614">
    <property type="entry name" value="GDP_fucose/colitose_synth"/>
</dbReference>
<dbReference type="Pfam" id="PF01370">
    <property type="entry name" value="Epimerase"/>
    <property type="match status" value="1"/>
</dbReference>
<gene>
    <name evidence="6" type="primary">fcl_3</name>
    <name evidence="6" type="ORF">GALL_74870</name>
</gene>
<proteinExistence type="inferred from homology"/>
<dbReference type="Gene3D" id="3.40.50.720">
    <property type="entry name" value="NAD(P)-binding Rossmann-like Domain"/>
    <property type="match status" value="1"/>
</dbReference>
<dbReference type="PANTHER" id="PTHR43238:SF1">
    <property type="entry name" value="GDP-L-FUCOSE SYNTHASE"/>
    <property type="match status" value="1"/>
</dbReference>
<accession>A0A1J5T382</accession>
<reference evidence="6" key="1">
    <citation type="submission" date="2016-10" db="EMBL/GenBank/DDBJ databases">
        <title>Sequence of Gallionella enrichment culture.</title>
        <authorList>
            <person name="Poehlein A."/>
            <person name="Muehling M."/>
            <person name="Daniel R."/>
        </authorList>
    </citation>
    <scope>NUCLEOTIDE SEQUENCE</scope>
</reference>